<dbReference type="RefSeq" id="XP_066669351.1">
    <property type="nucleotide sequence ID" value="XM_066810428.1"/>
</dbReference>
<dbReference type="EMBL" id="JAQQWN010000005">
    <property type="protein sequence ID" value="KAK8084842.1"/>
    <property type="molecule type" value="Genomic_DNA"/>
</dbReference>
<dbReference type="Proteomes" id="UP001433268">
    <property type="component" value="Unassembled WGS sequence"/>
</dbReference>
<proteinExistence type="predicted"/>
<sequence length="494" mass="54187">MKPKVRTSRRVSPLKDSDIDHEILLVDQSGSAQPAGDDSPRPGASPGAENSASNDVANTSGDDRPLTSSESRIPLRDAAAPISDHDGGGASSQPNGGLNGPNNENKNAPPEVREPPTTEEAGPSRGATEQAAAAPASPENGQPKKNKQKQSRHKSPETAIDILYENERGGFLCGIPLFASAALGNLDPPPWTNANHKPSPTSIKTAQPPDPSWEWAWPEWRVNQDDAVDTDHDGWEYSFMFSKKFSWHGPKWYNSFVRRRAWIRRRIKKGVGYQANDPHLLNPEYFTVEPAAAKHVPLRDGASSILDTASRTSACVLHEEDAVSEKKDVESADMLMALLRVSRIDREKLDAVQSYLEHAADDWLDLQLHMHEIMSIFVFQASRRLLLTRLMGIHDDVANKLEEQKRAGKNTAEDQDENTDNQPDSNLEVKMKNLAAAVTHADEEVRRLEYWSDVKGMAESGESGGAVAGDRGWQGGWEGVDQSGAIGANREQLP</sequence>
<dbReference type="GeneID" id="92043488"/>
<feature type="compositionally biased region" description="Basic and acidic residues" evidence="1">
    <location>
        <begin position="13"/>
        <end position="24"/>
    </location>
</feature>
<accession>A0ABR1WMU2</accession>
<feature type="compositionally biased region" description="Basic residues" evidence="1">
    <location>
        <begin position="144"/>
        <end position="153"/>
    </location>
</feature>
<gene>
    <name evidence="2" type="ORF">PG997_006113</name>
</gene>
<reference evidence="2 3" key="1">
    <citation type="submission" date="2023-01" db="EMBL/GenBank/DDBJ databases">
        <title>Analysis of 21 Apiospora genomes using comparative genomics revels a genus with tremendous synthesis potential of carbohydrate active enzymes and secondary metabolites.</title>
        <authorList>
            <person name="Sorensen T."/>
        </authorList>
    </citation>
    <scope>NUCLEOTIDE SEQUENCE [LARGE SCALE GENOMIC DNA]</scope>
    <source>
        <strain evidence="2 3">CBS 114990</strain>
    </source>
</reference>
<evidence type="ECO:0000256" key="1">
    <source>
        <dbReference type="SAM" id="MobiDB-lite"/>
    </source>
</evidence>
<feature type="region of interest" description="Disordered" evidence="1">
    <location>
        <begin position="1"/>
        <end position="156"/>
    </location>
</feature>
<keyword evidence="3" id="KW-1185">Reference proteome</keyword>
<evidence type="ECO:0000313" key="3">
    <source>
        <dbReference type="Proteomes" id="UP001433268"/>
    </source>
</evidence>
<feature type="compositionally biased region" description="Polar residues" evidence="1">
    <location>
        <begin position="48"/>
        <end position="71"/>
    </location>
</feature>
<evidence type="ECO:0000313" key="2">
    <source>
        <dbReference type="EMBL" id="KAK8084842.1"/>
    </source>
</evidence>
<feature type="region of interest" description="Disordered" evidence="1">
    <location>
        <begin position="405"/>
        <end position="426"/>
    </location>
</feature>
<name>A0ABR1WMU2_9PEZI</name>
<feature type="compositionally biased region" description="Gly residues" evidence="1">
    <location>
        <begin position="462"/>
        <end position="478"/>
    </location>
</feature>
<feature type="compositionally biased region" description="Low complexity" evidence="1">
    <location>
        <begin position="94"/>
        <end position="110"/>
    </location>
</feature>
<comment type="caution">
    <text evidence="2">The sequence shown here is derived from an EMBL/GenBank/DDBJ whole genome shotgun (WGS) entry which is preliminary data.</text>
</comment>
<protein>
    <submittedName>
        <fullName evidence="2">Meiotically up-regulated protein</fullName>
    </submittedName>
</protein>
<organism evidence="2 3">
    <name type="scientific">Apiospora hydei</name>
    <dbReference type="NCBI Taxonomy" id="1337664"/>
    <lineage>
        <taxon>Eukaryota</taxon>
        <taxon>Fungi</taxon>
        <taxon>Dikarya</taxon>
        <taxon>Ascomycota</taxon>
        <taxon>Pezizomycotina</taxon>
        <taxon>Sordariomycetes</taxon>
        <taxon>Xylariomycetidae</taxon>
        <taxon>Amphisphaeriales</taxon>
        <taxon>Apiosporaceae</taxon>
        <taxon>Apiospora</taxon>
    </lineage>
</organism>
<feature type="region of interest" description="Disordered" evidence="1">
    <location>
        <begin position="459"/>
        <end position="494"/>
    </location>
</feature>